<keyword evidence="3" id="KW-1185">Reference proteome</keyword>
<accession>A0A067T5U3</accession>
<feature type="region of interest" description="Disordered" evidence="1">
    <location>
        <begin position="44"/>
        <end position="70"/>
    </location>
</feature>
<evidence type="ECO:0000313" key="3">
    <source>
        <dbReference type="Proteomes" id="UP000027222"/>
    </source>
</evidence>
<sequence>MTALQKYLRDQERAGEYFVNGGMYSSLSMHLLKVVLAFLHSAEDEHGKQKENDGNETSDGMDDDDMPRPDDKVALEFAIRSLPFYLSNADCNPTLAELSWSVLDQKMGEKLPKLRMKIDLLNEAIDLYLKKEPPTPNEAQLNESQSVAERFRADKRRRESNDDLEVTGAPALSLTSKRTKVMDALSPTEAGSRTGPDLFALADYNITSNAELDDPAFADGHGIDYFSFDILDRFLETFAPPDGAF</sequence>
<protein>
    <submittedName>
        <fullName evidence="2">Uncharacterized protein</fullName>
    </submittedName>
</protein>
<dbReference type="Proteomes" id="UP000027222">
    <property type="component" value="Unassembled WGS sequence"/>
</dbReference>
<reference evidence="3" key="1">
    <citation type="journal article" date="2014" name="Proc. Natl. Acad. Sci. U.S.A.">
        <title>Extensive sampling of basidiomycete genomes demonstrates inadequacy of the white-rot/brown-rot paradigm for wood decay fungi.</title>
        <authorList>
            <person name="Riley R."/>
            <person name="Salamov A.A."/>
            <person name="Brown D.W."/>
            <person name="Nagy L.G."/>
            <person name="Floudas D."/>
            <person name="Held B.W."/>
            <person name="Levasseur A."/>
            <person name="Lombard V."/>
            <person name="Morin E."/>
            <person name="Otillar R."/>
            <person name="Lindquist E.A."/>
            <person name="Sun H."/>
            <person name="LaButti K.M."/>
            <person name="Schmutz J."/>
            <person name="Jabbour D."/>
            <person name="Luo H."/>
            <person name="Baker S.E."/>
            <person name="Pisabarro A.G."/>
            <person name="Walton J.D."/>
            <person name="Blanchette R.A."/>
            <person name="Henrissat B."/>
            <person name="Martin F."/>
            <person name="Cullen D."/>
            <person name="Hibbett D.S."/>
            <person name="Grigoriev I.V."/>
        </authorList>
    </citation>
    <scope>NUCLEOTIDE SEQUENCE [LARGE SCALE GENOMIC DNA]</scope>
    <source>
        <strain evidence="3">CBS 339.88</strain>
    </source>
</reference>
<dbReference type="HOGENOM" id="CLU_099115_0_0_1"/>
<dbReference type="AlphaFoldDB" id="A0A067T5U3"/>
<feature type="compositionally biased region" description="Basic and acidic residues" evidence="1">
    <location>
        <begin position="149"/>
        <end position="161"/>
    </location>
</feature>
<feature type="compositionally biased region" description="Polar residues" evidence="1">
    <location>
        <begin position="137"/>
        <end position="147"/>
    </location>
</feature>
<dbReference type="EMBL" id="KL142374">
    <property type="protein sequence ID" value="KDR78466.1"/>
    <property type="molecule type" value="Genomic_DNA"/>
</dbReference>
<proteinExistence type="predicted"/>
<organism evidence="2 3">
    <name type="scientific">Galerina marginata (strain CBS 339.88)</name>
    <dbReference type="NCBI Taxonomy" id="685588"/>
    <lineage>
        <taxon>Eukaryota</taxon>
        <taxon>Fungi</taxon>
        <taxon>Dikarya</taxon>
        <taxon>Basidiomycota</taxon>
        <taxon>Agaricomycotina</taxon>
        <taxon>Agaricomycetes</taxon>
        <taxon>Agaricomycetidae</taxon>
        <taxon>Agaricales</taxon>
        <taxon>Agaricineae</taxon>
        <taxon>Strophariaceae</taxon>
        <taxon>Galerina</taxon>
    </lineage>
</organism>
<gene>
    <name evidence="2" type="ORF">GALMADRAFT_1251601</name>
</gene>
<feature type="compositionally biased region" description="Acidic residues" evidence="1">
    <location>
        <begin position="54"/>
        <end position="65"/>
    </location>
</feature>
<feature type="region of interest" description="Disordered" evidence="1">
    <location>
        <begin position="133"/>
        <end position="169"/>
    </location>
</feature>
<dbReference type="OrthoDB" id="3122389at2759"/>
<evidence type="ECO:0000256" key="1">
    <source>
        <dbReference type="SAM" id="MobiDB-lite"/>
    </source>
</evidence>
<feature type="compositionally biased region" description="Basic and acidic residues" evidence="1">
    <location>
        <begin position="44"/>
        <end position="53"/>
    </location>
</feature>
<name>A0A067T5U3_GALM3</name>
<evidence type="ECO:0000313" key="2">
    <source>
        <dbReference type="EMBL" id="KDR78466.1"/>
    </source>
</evidence>